<organism evidence="1 2">
    <name type="scientific">Chelonoidis abingdonii</name>
    <name type="common">Abingdon island giant tortoise</name>
    <name type="synonym">Testudo abingdonii</name>
    <dbReference type="NCBI Taxonomy" id="106734"/>
    <lineage>
        <taxon>Eukaryota</taxon>
        <taxon>Metazoa</taxon>
        <taxon>Chordata</taxon>
        <taxon>Craniata</taxon>
        <taxon>Vertebrata</taxon>
        <taxon>Euteleostomi</taxon>
        <taxon>Archelosauria</taxon>
        <taxon>Testudinata</taxon>
        <taxon>Testudines</taxon>
        <taxon>Cryptodira</taxon>
        <taxon>Durocryptodira</taxon>
        <taxon>Testudinoidea</taxon>
        <taxon>Testudinidae</taxon>
        <taxon>Chelonoidis</taxon>
    </lineage>
</organism>
<evidence type="ECO:0000313" key="1">
    <source>
        <dbReference type="Ensembl" id="ENSCABP00000002103.1"/>
    </source>
</evidence>
<accession>A0A8C0G1J4</accession>
<reference evidence="1" key="1">
    <citation type="submission" date="2025-08" db="UniProtKB">
        <authorList>
            <consortium name="Ensembl"/>
        </authorList>
    </citation>
    <scope>IDENTIFICATION</scope>
</reference>
<dbReference type="Ensembl" id="ENSCABT00000002272.1">
    <property type="protein sequence ID" value="ENSCABP00000002103.1"/>
    <property type="gene ID" value="ENSCABG00000001659.1"/>
</dbReference>
<dbReference type="OMA" id="GRCEDPS"/>
<sequence length="115" mass="12741">MPSSPLPWEFHLPLAPADLLRSGGPAQYVVQEVLAPAQVAGQLAEFQRAFQVQGPLAILQHFDTLYSLLHHFRSVNAAVKEDALELMVKGRCEDPSPIVEGMVRYLLPPCSFMMI</sequence>
<evidence type="ECO:0000313" key="2">
    <source>
        <dbReference type="Proteomes" id="UP000694404"/>
    </source>
</evidence>
<dbReference type="AlphaFoldDB" id="A0A8C0G1J4"/>
<name>A0A8C0G1J4_CHEAB</name>
<keyword evidence="2" id="KW-1185">Reference proteome</keyword>
<protein>
    <submittedName>
        <fullName evidence="1">Uncharacterized protein</fullName>
    </submittedName>
</protein>
<reference evidence="1" key="2">
    <citation type="submission" date="2025-09" db="UniProtKB">
        <authorList>
            <consortium name="Ensembl"/>
        </authorList>
    </citation>
    <scope>IDENTIFICATION</scope>
</reference>
<dbReference type="Proteomes" id="UP000694404">
    <property type="component" value="Unplaced"/>
</dbReference>
<proteinExistence type="predicted"/>
<dbReference type="GeneTree" id="ENSGT00940000180930"/>